<evidence type="ECO:0000259" key="6">
    <source>
        <dbReference type="PROSITE" id="PS51736"/>
    </source>
</evidence>
<dbReference type="PROSITE" id="PS00398">
    <property type="entry name" value="RECOMBINASES_2"/>
    <property type="match status" value="1"/>
</dbReference>
<dbReference type="InterPro" id="IPR050639">
    <property type="entry name" value="SSR_resolvase"/>
</dbReference>
<dbReference type="PATRIC" id="fig|1603606.3.peg.3601"/>
<dbReference type="InterPro" id="IPR036162">
    <property type="entry name" value="Resolvase-like_N_sf"/>
</dbReference>
<sequence>MVDLRGRTIGYKRVSSFEQNTARQLEGMRLDVVFEEKVSGKDTKRPELMALLKTAYKGDTVVVHSMDRLARNLIDLKMIVSELVEKGTEVKFVKENLTFSGKADHYSQLMLNLMGSFAEFERSLIKSRQMEGIAIRKAAGLYKGVGRKRSITDDQIAEINRRVSAGEMKTKIAKDMKISRESIYKLLKK</sequence>
<dbReference type="PROSITE" id="PS51736">
    <property type="entry name" value="RECOMBINASES_3"/>
    <property type="match status" value="1"/>
</dbReference>
<gene>
    <name evidence="7" type="ORF">DSOUD_3344</name>
</gene>
<dbReference type="InterPro" id="IPR006120">
    <property type="entry name" value="Resolvase_HTH_dom"/>
</dbReference>
<evidence type="ECO:0000256" key="2">
    <source>
        <dbReference type="ARBA" id="ARBA00022908"/>
    </source>
</evidence>
<dbReference type="Gene3D" id="3.40.50.1390">
    <property type="entry name" value="Resolvase, N-terminal catalytic domain"/>
    <property type="match status" value="1"/>
</dbReference>
<dbReference type="Proteomes" id="UP000057158">
    <property type="component" value="Chromosome"/>
</dbReference>
<protein>
    <submittedName>
        <fullName evidence="7">Site-specific DNA recombinase</fullName>
    </submittedName>
</protein>
<dbReference type="SMART" id="SM00857">
    <property type="entry name" value="Resolvase"/>
    <property type="match status" value="1"/>
</dbReference>
<dbReference type="PANTHER" id="PTHR30461">
    <property type="entry name" value="DNA-INVERTASE FROM LAMBDOID PROPHAGE"/>
    <property type="match status" value="1"/>
</dbReference>
<dbReference type="PANTHER" id="PTHR30461:SF26">
    <property type="entry name" value="RESOLVASE HOMOLOG YNEB"/>
    <property type="match status" value="1"/>
</dbReference>
<dbReference type="KEGG" id="des:DSOUD_3344"/>
<dbReference type="STRING" id="1603606.DSOUD_3344"/>
<evidence type="ECO:0000256" key="1">
    <source>
        <dbReference type="ARBA" id="ARBA00009913"/>
    </source>
</evidence>
<keyword evidence="4" id="KW-0233">DNA recombination</keyword>
<evidence type="ECO:0000256" key="4">
    <source>
        <dbReference type="ARBA" id="ARBA00023172"/>
    </source>
</evidence>
<dbReference type="InterPro" id="IPR009057">
    <property type="entry name" value="Homeodomain-like_sf"/>
</dbReference>
<dbReference type="AlphaFoldDB" id="A0A0M4D5E9"/>
<evidence type="ECO:0000313" key="7">
    <source>
        <dbReference type="EMBL" id="ALC18064.1"/>
    </source>
</evidence>
<dbReference type="GO" id="GO:0000150">
    <property type="term" value="F:DNA strand exchange activity"/>
    <property type="evidence" value="ECO:0007669"/>
    <property type="project" value="InterPro"/>
</dbReference>
<proteinExistence type="inferred from homology"/>
<dbReference type="EMBL" id="CP010802">
    <property type="protein sequence ID" value="ALC18064.1"/>
    <property type="molecule type" value="Genomic_DNA"/>
</dbReference>
<dbReference type="GO" id="GO:0003677">
    <property type="term" value="F:DNA binding"/>
    <property type="evidence" value="ECO:0007669"/>
    <property type="project" value="UniProtKB-KW"/>
</dbReference>
<dbReference type="CDD" id="cd00569">
    <property type="entry name" value="HTH_Hin_like"/>
    <property type="match status" value="1"/>
</dbReference>
<dbReference type="Pfam" id="PF00239">
    <property type="entry name" value="Resolvase"/>
    <property type="match status" value="1"/>
</dbReference>
<organism evidence="7 8">
    <name type="scientific">Desulfuromonas soudanensis</name>
    <dbReference type="NCBI Taxonomy" id="1603606"/>
    <lineage>
        <taxon>Bacteria</taxon>
        <taxon>Pseudomonadati</taxon>
        <taxon>Thermodesulfobacteriota</taxon>
        <taxon>Desulfuromonadia</taxon>
        <taxon>Desulfuromonadales</taxon>
        <taxon>Desulfuromonadaceae</taxon>
        <taxon>Desulfuromonas</taxon>
    </lineage>
</organism>
<dbReference type="InterPro" id="IPR006119">
    <property type="entry name" value="Resolv_N"/>
</dbReference>
<dbReference type="Pfam" id="PF02796">
    <property type="entry name" value="HTH_7"/>
    <property type="match status" value="1"/>
</dbReference>
<evidence type="ECO:0000256" key="3">
    <source>
        <dbReference type="ARBA" id="ARBA00023125"/>
    </source>
</evidence>
<dbReference type="InterPro" id="IPR006118">
    <property type="entry name" value="Recombinase_CS"/>
</dbReference>
<keyword evidence="3" id="KW-0238">DNA-binding</keyword>
<dbReference type="CDD" id="cd03768">
    <property type="entry name" value="SR_ResInv"/>
    <property type="match status" value="1"/>
</dbReference>
<dbReference type="SUPFAM" id="SSF46689">
    <property type="entry name" value="Homeodomain-like"/>
    <property type="match status" value="1"/>
</dbReference>
<evidence type="ECO:0000313" key="8">
    <source>
        <dbReference type="Proteomes" id="UP000057158"/>
    </source>
</evidence>
<feature type="active site" description="O-(5'-phospho-DNA)-serine intermediate" evidence="5">
    <location>
        <position position="15"/>
    </location>
</feature>
<dbReference type="Gene3D" id="1.10.10.60">
    <property type="entry name" value="Homeodomain-like"/>
    <property type="match status" value="1"/>
</dbReference>
<accession>A0A0M4D5E9</accession>
<keyword evidence="8" id="KW-1185">Reference proteome</keyword>
<dbReference type="SUPFAM" id="SSF53041">
    <property type="entry name" value="Resolvase-like"/>
    <property type="match status" value="1"/>
</dbReference>
<dbReference type="GO" id="GO:0015074">
    <property type="term" value="P:DNA integration"/>
    <property type="evidence" value="ECO:0007669"/>
    <property type="project" value="UniProtKB-KW"/>
</dbReference>
<evidence type="ECO:0000256" key="5">
    <source>
        <dbReference type="PIRSR" id="PIRSR606118-50"/>
    </source>
</evidence>
<comment type="similarity">
    <text evidence="1">Belongs to the site-specific recombinase resolvase family.</text>
</comment>
<keyword evidence="2" id="KW-0229">DNA integration</keyword>
<reference evidence="7 8" key="1">
    <citation type="submission" date="2015-07" db="EMBL/GenBank/DDBJ databases">
        <title>Isolation and Genomic Characterization of a Novel Halophilic Metal-Reducing Deltaproteobacterium from the Deep Subsurface.</title>
        <authorList>
            <person name="Badalamenti J.P."/>
            <person name="Summers Z.M."/>
            <person name="Gralnick J.A."/>
            <person name="Bond D.R."/>
        </authorList>
    </citation>
    <scope>NUCLEOTIDE SEQUENCE [LARGE SCALE GENOMIC DNA]</scope>
    <source>
        <strain evidence="7 8">WTL</strain>
    </source>
</reference>
<feature type="domain" description="Resolvase/invertase-type recombinase catalytic" evidence="6">
    <location>
        <begin position="7"/>
        <end position="140"/>
    </location>
</feature>
<name>A0A0M4D5E9_9BACT</name>